<dbReference type="Proteomes" id="UP000217446">
    <property type="component" value="Unassembled WGS sequence"/>
</dbReference>
<accession>A0A250VPJ2</accession>
<dbReference type="EMBL" id="BDQI01000022">
    <property type="protein sequence ID" value="GAX56006.1"/>
    <property type="molecule type" value="Genomic_DNA"/>
</dbReference>
<name>A0A250VPJ2_STROL</name>
<reference evidence="2" key="1">
    <citation type="submission" date="2017-05" db="EMBL/GenBank/DDBJ databases">
        <title>Streptomyces olivochromogenes NBRC 3561 whole genome shotgun sequence.</title>
        <authorList>
            <person name="Dohra H."/>
            <person name="Kodani S."/>
        </authorList>
    </citation>
    <scope>NUCLEOTIDE SEQUENCE [LARGE SCALE GENOMIC DNA]</scope>
    <source>
        <strain evidence="2">NBRC 3561</strain>
    </source>
</reference>
<gene>
    <name evidence="1" type="ORF">SO3561_07573</name>
</gene>
<comment type="caution">
    <text evidence="1">The sequence shown here is derived from an EMBL/GenBank/DDBJ whole genome shotgun (WGS) entry which is preliminary data.</text>
</comment>
<evidence type="ECO:0000313" key="1">
    <source>
        <dbReference type="EMBL" id="GAX56006.1"/>
    </source>
</evidence>
<dbReference type="AlphaFoldDB" id="A0A250VPJ2"/>
<evidence type="ECO:0000313" key="2">
    <source>
        <dbReference type="Proteomes" id="UP000217446"/>
    </source>
</evidence>
<keyword evidence="2" id="KW-1185">Reference proteome</keyword>
<proteinExistence type="predicted"/>
<sequence length="236" mass="24912">MREAMLDVVQEPFAGEVRQGPELVFEAELLAVLSDEVEHCEHCFVLAPAKTSAELLEEQGCTGGGAQEEQGVYVGDVESLIEEVHGEDHLQGAGLEVSEGLSTLFGRSLAGEGHGVQTGGTEVLGHEVGMRDRDAEAQRPHGAGLDELLLHGLHDESRPRVIAGQDVAQGGVVIGAALPLHCTQVGVVADSEVVERAEELVLQGLPQAHLGSDAPAEELVLDVPTVHALRRRGQSQ</sequence>
<protein>
    <submittedName>
        <fullName evidence="1">Uncharacterized protein</fullName>
    </submittedName>
</protein>
<organism evidence="1 2">
    <name type="scientific">Streptomyces olivochromogenes</name>
    <dbReference type="NCBI Taxonomy" id="1963"/>
    <lineage>
        <taxon>Bacteria</taxon>
        <taxon>Bacillati</taxon>
        <taxon>Actinomycetota</taxon>
        <taxon>Actinomycetes</taxon>
        <taxon>Kitasatosporales</taxon>
        <taxon>Streptomycetaceae</taxon>
        <taxon>Streptomyces</taxon>
    </lineage>
</organism>